<evidence type="ECO:0000313" key="2">
    <source>
        <dbReference type="Proteomes" id="UP001055072"/>
    </source>
</evidence>
<reference evidence="1" key="1">
    <citation type="journal article" date="2021" name="Environ. Microbiol.">
        <title>Gene family expansions and transcriptome signatures uncover fungal adaptations to wood decay.</title>
        <authorList>
            <person name="Hage H."/>
            <person name="Miyauchi S."/>
            <person name="Viragh M."/>
            <person name="Drula E."/>
            <person name="Min B."/>
            <person name="Chaduli D."/>
            <person name="Navarro D."/>
            <person name="Favel A."/>
            <person name="Norest M."/>
            <person name="Lesage-Meessen L."/>
            <person name="Balint B."/>
            <person name="Merenyi Z."/>
            <person name="de Eugenio L."/>
            <person name="Morin E."/>
            <person name="Martinez A.T."/>
            <person name="Baldrian P."/>
            <person name="Stursova M."/>
            <person name="Martinez M.J."/>
            <person name="Novotny C."/>
            <person name="Magnuson J.K."/>
            <person name="Spatafora J.W."/>
            <person name="Maurice S."/>
            <person name="Pangilinan J."/>
            <person name="Andreopoulos W."/>
            <person name="LaButti K."/>
            <person name="Hundley H."/>
            <person name="Na H."/>
            <person name="Kuo A."/>
            <person name="Barry K."/>
            <person name="Lipzen A."/>
            <person name="Henrissat B."/>
            <person name="Riley R."/>
            <person name="Ahrendt S."/>
            <person name="Nagy L.G."/>
            <person name="Grigoriev I.V."/>
            <person name="Martin F."/>
            <person name="Rosso M.N."/>
        </authorList>
    </citation>
    <scope>NUCLEOTIDE SEQUENCE</scope>
    <source>
        <strain evidence="1">CBS 384.51</strain>
    </source>
</reference>
<dbReference type="Proteomes" id="UP001055072">
    <property type="component" value="Unassembled WGS sequence"/>
</dbReference>
<gene>
    <name evidence="1" type="ORF">BDY19DRAFT_997352</name>
</gene>
<comment type="caution">
    <text evidence="1">The sequence shown here is derived from an EMBL/GenBank/DDBJ whole genome shotgun (WGS) entry which is preliminary data.</text>
</comment>
<accession>A0ACB8TRX1</accession>
<dbReference type="EMBL" id="MU274938">
    <property type="protein sequence ID" value="KAI0084783.1"/>
    <property type="molecule type" value="Genomic_DNA"/>
</dbReference>
<sequence length="359" mass="39144">MPQTSTTATATDLGDKTPQADEAITEDEAALYDRQIRLWGLEAQQRMRNATVLVLRLKGVATETIKNIVLAGIGTLIVVDTEDVSAEDLGAGFFFRDEDLGHKASAKSRVNAAKARIEALNPLVKVETHYDHSILQDRPLDDLISGVNLVCATDWDREELIRINNVCRRFSKPFYAGGSYGLLGYIFCDLLKHDYISPDRGGPPNKDSGPAKNVRLTASYAPLEKALRDHRWTGLTRKQTKELNPAAVFSILALWEYQARHDGLLPSDVDKAGEIEAIAADLVTKAQVNRQALPNVPKELVESVAVTASHELSPVCAIVGGMLAQDILKTLGAREAPISNFFTFDGSTGAGTVVKMCME</sequence>
<protein>
    <submittedName>
        <fullName evidence="1">Uncharacterized protein</fullName>
    </submittedName>
</protein>
<proteinExistence type="predicted"/>
<evidence type="ECO:0000313" key="1">
    <source>
        <dbReference type="EMBL" id="KAI0084783.1"/>
    </source>
</evidence>
<keyword evidence="2" id="KW-1185">Reference proteome</keyword>
<organism evidence="1 2">
    <name type="scientific">Irpex rosettiformis</name>
    <dbReference type="NCBI Taxonomy" id="378272"/>
    <lineage>
        <taxon>Eukaryota</taxon>
        <taxon>Fungi</taxon>
        <taxon>Dikarya</taxon>
        <taxon>Basidiomycota</taxon>
        <taxon>Agaricomycotina</taxon>
        <taxon>Agaricomycetes</taxon>
        <taxon>Polyporales</taxon>
        <taxon>Irpicaceae</taxon>
        <taxon>Irpex</taxon>
    </lineage>
</organism>
<name>A0ACB8TRX1_9APHY</name>